<comment type="caution">
    <text evidence="1">The sequence shown here is derived from an EMBL/GenBank/DDBJ whole genome shotgun (WGS) entry which is preliminary data.</text>
</comment>
<dbReference type="Proteomes" id="UP000299102">
    <property type="component" value="Unassembled WGS sequence"/>
</dbReference>
<accession>A0A4C1TQF8</accession>
<dbReference type="EMBL" id="BGZK01000077">
    <property type="protein sequence ID" value="GBP16188.1"/>
    <property type="molecule type" value="Genomic_DNA"/>
</dbReference>
<keyword evidence="2" id="KW-1185">Reference proteome</keyword>
<protein>
    <submittedName>
        <fullName evidence="1">Uncharacterized protein</fullName>
    </submittedName>
</protein>
<evidence type="ECO:0000313" key="1">
    <source>
        <dbReference type="EMBL" id="GBP16188.1"/>
    </source>
</evidence>
<dbReference type="AlphaFoldDB" id="A0A4C1TQF8"/>
<organism evidence="1 2">
    <name type="scientific">Eumeta variegata</name>
    <name type="common">Bagworm moth</name>
    <name type="synonym">Eumeta japonica</name>
    <dbReference type="NCBI Taxonomy" id="151549"/>
    <lineage>
        <taxon>Eukaryota</taxon>
        <taxon>Metazoa</taxon>
        <taxon>Ecdysozoa</taxon>
        <taxon>Arthropoda</taxon>
        <taxon>Hexapoda</taxon>
        <taxon>Insecta</taxon>
        <taxon>Pterygota</taxon>
        <taxon>Neoptera</taxon>
        <taxon>Endopterygota</taxon>
        <taxon>Lepidoptera</taxon>
        <taxon>Glossata</taxon>
        <taxon>Ditrysia</taxon>
        <taxon>Tineoidea</taxon>
        <taxon>Psychidae</taxon>
        <taxon>Oiketicinae</taxon>
        <taxon>Eumeta</taxon>
    </lineage>
</organism>
<reference evidence="1 2" key="1">
    <citation type="journal article" date="2019" name="Commun. Biol.">
        <title>The bagworm genome reveals a unique fibroin gene that provides high tensile strength.</title>
        <authorList>
            <person name="Kono N."/>
            <person name="Nakamura H."/>
            <person name="Ohtoshi R."/>
            <person name="Tomita M."/>
            <person name="Numata K."/>
            <person name="Arakawa K."/>
        </authorList>
    </citation>
    <scope>NUCLEOTIDE SEQUENCE [LARGE SCALE GENOMIC DNA]</scope>
</reference>
<sequence>MKYHTNDRLNYSKANIKITLTYFSTLNYSQPITPSHESRKLIRTASSGTKRRRPFMGIYTEDKSDCGETRESGYKQFEIVINVKTLCQRNPFGRAINVLPQRERSIMAMMENTIDEFTNVT</sequence>
<proteinExistence type="predicted"/>
<name>A0A4C1TQF8_EUMVA</name>
<gene>
    <name evidence="1" type="ORF">EVAR_9902_1</name>
</gene>
<evidence type="ECO:0000313" key="2">
    <source>
        <dbReference type="Proteomes" id="UP000299102"/>
    </source>
</evidence>